<organism evidence="3 4">
    <name type="scientific">Mortierella alpina</name>
    <name type="common">Oleaginous fungus</name>
    <name type="synonym">Mortierella renispora</name>
    <dbReference type="NCBI Taxonomy" id="64518"/>
    <lineage>
        <taxon>Eukaryota</taxon>
        <taxon>Fungi</taxon>
        <taxon>Fungi incertae sedis</taxon>
        <taxon>Mucoromycota</taxon>
        <taxon>Mortierellomycotina</taxon>
        <taxon>Mortierellomycetes</taxon>
        <taxon>Mortierellales</taxon>
        <taxon>Mortierellaceae</taxon>
        <taxon>Mortierella</taxon>
    </lineage>
</organism>
<feature type="signal peptide" evidence="2">
    <location>
        <begin position="1"/>
        <end position="20"/>
    </location>
</feature>
<evidence type="ECO:0008006" key="5">
    <source>
        <dbReference type="Google" id="ProtNLM"/>
    </source>
</evidence>
<gene>
    <name evidence="3" type="ORF">BGZ70_004625</name>
</gene>
<evidence type="ECO:0000256" key="2">
    <source>
        <dbReference type="SAM" id="SignalP"/>
    </source>
</evidence>
<reference evidence="3" key="1">
    <citation type="journal article" date="2020" name="Fungal Divers.">
        <title>Resolving the Mortierellaceae phylogeny through synthesis of multi-gene phylogenetics and phylogenomics.</title>
        <authorList>
            <person name="Vandepol N."/>
            <person name="Liber J."/>
            <person name="Desiro A."/>
            <person name="Na H."/>
            <person name="Kennedy M."/>
            <person name="Barry K."/>
            <person name="Grigoriev I.V."/>
            <person name="Miller A.N."/>
            <person name="O'Donnell K."/>
            <person name="Stajich J.E."/>
            <person name="Bonito G."/>
        </authorList>
    </citation>
    <scope>NUCLEOTIDE SEQUENCE</scope>
    <source>
        <strain evidence="3">CK1249</strain>
    </source>
</reference>
<evidence type="ECO:0000256" key="1">
    <source>
        <dbReference type="SAM" id="MobiDB-lite"/>
    </source>
</evidence>
<feature type="compositionally biased region" description="Polar residues" evidence="1">
    <location>
        <begin position="31"/>
        <end position="44"/>
    </location>
</feature>
<accession>A0A9P6M4R7</accession>
<sequence length="124" mass="13257">MKLSLITSAALLFAVAAAQAQQQEFKKSDANDTQPQVNETQTQPAFEKEEGAIPILGPATPLACKLVTTILTGLCALANYDGCEETVAYTQCICAAQRDPKKVLTCAHSELTTLLTGYCTSRFV</sequence>
<keyword evidence="2" id="KW-0732">Signal</keyword>
<dbReference type="EMBL" id="JAAAHY010000244">
    <property type="protein sequence ID" value="KAF9965547.1"/>
    <property type="molecule type" value="Genomic_DNA"/>
</dbReference>
<feature type="region of interest" description="Disordered" evidence="1">
    <location>
        <begin position="25"/>
        <end position="44"/>
    </location>
</feature>
<evidence type="ECO:0000313" key="4">
    <source>
        <dbReference type="Proteomes" id="UP000738359"/>
    </source>
</evidence>
<comment type="caution">
    <text evidence="3">The sequence shown here is derived from an EMBL/GenBank/DDBJ whole genome shotgun (WGS) entry which is preliminary data.</text>
</comment>
<keyword evidence="4" id="KW-1185">Reference proteome</keyword>
<protein>
    <recommendedName>
        <fullName evidence="5">Extracellular membrane protein CFEM domain-containing protein</fullName>
    </recommendedName>
</protein>
<proteinExistence type="predicted"/>
<feature type="chain" id="PRO_5040404858" description="Extracellular membrane protein CFEM domain-containing protein" evidence="2">
    <location>
        <begin position="21"/>
        <end position="124"/>
    </location>
</feature>
<dbReference type="AlphaFoldDB" id="A0A9P6M4R7"/>
<name>A0A9P6M4R7_MORAP</name>
<dbReference type="OrthoDB" id="2421080at2759"/>
<dbReference type="Proteomes" id="UP000738359">
    <property type="component" value="Unassembled WGS sequence"/>
</dbReference>
<evidence type="ECO:0000313" key="3">
    <source>
        <dbReference type="EMBL" id="KAF9965547.1"/>
    </source>
</evidence>